<dbReference type="PROSITE" id="PS50089">
    <property type="entry name" value="ZF_RING_2"/>
    <property type="match status" value="1"/>
</dbReference>
<feature type="repeat" description="ANK" evidence="11">
    <location>
        <begin position="58"/>
        <end position="90"/>
    </location>
</feature>
<dbReference type="InterPro" id="IPR002110">
    <property type="entry name" value="Ankyrin_rpt"/>
</dbReference>
<feature type="repeat" description="ANK" evidence="11">
    <location>
        <begin position="171"/>
        <end position="203"/>
    </location>
</feature>
<dbReference type="HOGENOM" id="CLU_049095_1_0_1"/>
<keyword evidence="5" id="KW-0479">Metal-binding</keyword>
<dbReference type="SMART" id="SM00248">
    <property type="entry name" value="ANK"/>
    <property type="match status" value="5"/>
</dbReference>
<dbReference type="Pfam" id="PF00023">
    <property type="entry name" value="Ank"/>
    <property type="match status" value="1"/>
</dbReference>
<evidence type="ECO:0000256" key="11">
    <source>
        <dbReference type="PROSITE-ProRule" id="PRU00023"/>
    </source>
</evidence>
<dbReference type="Gene3D" id="3.30.40.10">
    <property type="entry name" value="Zinc/RING finger domain, C3HC4 (zinc finger)"/>
    <property type="match status" value="1"/>
</dbReference>
<keyword evidence="4" id="KW-0808">Transferase</keyword>
<dbReference type="Proteomes" id="UP000001514">
    <property type="component" value="Unassembled WGS sequence"/>
</dbReference>
<evidence type="ECO:0000256" key="5">
    <source>
        <dbReference type="ARBA" id="ARBA00022723"/>
    </source>
</evidence>
<evidence type="ECO:0000256" key="7">
    <source>
        <dbReference type="ARBA" id="ARBA00022771"/>
    </source>
</evidence>
<dbReference type="InParanoid" id="D8S4M9"/>
<dbReference type="SUPFAM" id="SSF48403">
    <property type="entry name" value="Ankyrin repeat"/>
    <property type="match status" value="1"/>
</dbReference>
<evidence type="ECO:0000256" key="3">
    <source>
        <dbReference type="ARBA" id="ARBA00012483"/>
    </source>
</evidence>
<dbReference type="PROSITE" id="PS50297">
    <property type="entry name" value="ANK_REP_REGION"/>
    <property type="match status" value="4"/>
</dbReference>
<dbReference type="GO" id="GO:0008270">
    <property type="term" value="F:zinc ion binding"/>
    <property type="evidence" value="ECO:0007669"/>
    <property type="project" value="UniProtKB-KW"/>
</dbReference>
<dbReference type="eggNOG" id="KOG4177">
    <property type="taxonomic scope" value="Eukaryota"/>
</dbReference>
<dbReference type="SUPFAM" id="SSF57850">
    <property type="entry name" value="RING/U-box"/>
    <property type="match status" value="1"/>
</dbReference>
<dbReference type="KEGG" id="smo:SELMODRAFT_108223"/>
<dbReference type="Gramene" id="EFJ20778">
    <property type="protein sequence ID" value="EFJ20778"/>
    <property type="gene ID" value="SELMODRAFT_108223"/>
</dbReference>
<dbReference type="STRING" id="88036.D8S4M9"/>
<dbReference type="AlphaFoldDB" id="D8S4M9"/>
<evidence type="ECO:0000313" key="15">
    <source>
        <dbReference type="Proteomes" id="UP000001514"/>
    </source>
</evidence>
<evidence type="ECO:0000256" key="4">
    <source>
        <dbReference type="ARBA" id="ARBA00022679"/>
    </source>
</evidence>
<dbReference type="InterPro" id="IPR013083">
    <property type="entry name" value="Znf_RING/FYVE/PHD"/>
</dbReference>
<feature type="repeat" description="ANK" evidence="11">
    <location>
        <begin position="92"/>
        <end position="124"/>
    </location>
</feature>
<keyword evidence="6" id="KW-0677">Repeat</keyword>
<dbReference type="PROSITE" id="PS50088">
    <property type="entry name" value="ANK_REPEAT"/>
    <property type="match status" value="4"/>
</dbReference>
<name>D8S4M9_SELML</name>
<dbReference type="EC" id="2.3.2.27" evidence="3"/>
<protein>
    <recommendedName>
        <fullName evidence="3">RING-type E3 ubiquitin transferase</fullName>
        <ecNumber evidence="3">2.3.2.27</ecNumber>
    </recommendedName>
</protein>
<accession>D8S4M9</accession>
<keyword evidence="10 11" id="KW-0040">ANK repeat</keyword>
<evidence type="ECO:0000256" key="8">
    <source>
        <dbReference type="ARBA" id="ARBA00022786"/>
    </source>
</evidence>
<dbReference type="GO" id="GO:0061630">
    <property type="term" value="F:ubiquitin protein ligase activity"/>
    <property type="evidence" value="ECO:0007669"/>
    <property type="project" value="UniProtKB-EC"/>
</dbReference>
<keyword evidence="7 12" id="KW-0863">Zinc-finger</keyword>
<dbReference type="OMA" id="MEICCIC"/>
<comment type="catalytic activity">
    <reaction evidence="1">
        <text>S-ubiquitinyl-[E2 ubiquitin-conjugating enzyme]-L-cysteine + [acceptor protein]-L-lysine = [E2 ubiquitin-conjugating enzyme]-L-cysteine + N(6)-ubiquitinyl-[acceptor protein]-L-lysine.</text>
        <dbReference type="EC" id="2.3.2.27"/>
    </reaction>
</comment>
<dbReference type="InterPro" id="IPR001841">
    <property type="entry name" value="Znf_RING"/>
</dbReference>
<feature type="repeat" description="ANK" evidence="11">
    <location>
        <begin position="211"/>
        <end position="243"/>
    </location>
</feature>
<evidence type="ECO:0000256" key="10">
    <source>
        <dbReference type="ARBA" id="ARBA00023043"/>
    </source>
</evidence>
<keyword evidence="8" id="KW-0833">Ubl conjugation pathway</keyword>
<evidence type="ECO:0000256" key="2">
    <source>
        <dbReference type="ARBA" id="ARBA00004906"/>
    </source>
</evidence>
<evidence type="ECO:0000256" key="12">
    <source>
        <dbReference type="PROSITE-ProRule" id="PRU00175"/>
    </source>
</evidence>
<evidence type="ECO:0000313" key="14">
    <source>
        <dbReference type="EMBL" id="EFJ20778.1"/>
    </source>
</evidence>
<gene>
    <name evidence="14" type="ORF">SELMODRAFT_108223</name>
</gene>
<reference evidence="14 15" key="1">
    <citation type="journal article" date="2011" name="Science">
        <title>The Selaginella genome identifies genetic changes associated with the evolution of vascular plants.</title>
        <authorList>
            <person name="Banks J.A."/>
            <person name="Nishiyama T."/>
            <person name="Hasebe M."/>
            <person name="Bowman J.L."/>
            <person name="Gribskov M."/>
            <person name="dePamphilis C."/>
            <person name="Albert V.A."/>
            <person name="Aono N."/>
            <person name="Aoyama T."/>
            <person name="Ambrose B.A."/>
            <person name="Ashton N.W."/>
            <person name="Axtell M.J."/>
            <person name="Barker E."/>
            <person name="Barker M.S."/>
            <person name="Bennetzen J.L."/>
            <person name="Bonawitz N.D."/>
            <person name="Chapple C."/>
            <person name="Cheng C."/>
            <person name="Correa L.G."/>
            <person name="Dacre M."/>
            <person name="DeBarry J."/>
            <person name="Dreyer I."/>
            <person name="Elias M."/>
            <person name="Engstrom E.M."/>
            <person name="Estelle M."/>
            <person name="Feng L."/>
            <person name="Finet C."/>
            <person name="Floyd S.K."/>
            <person name="Frommer W.B."/>
            <person name="Fujita T."/>
            <person name="Gramzow L."/>
            <person name="Gutensohn M."/>
            <person name="Harholt J."/>
            <person name="Hattori M."/>
            <person name="Heyl A."/>
            <person name="Hirai T."/>
            <person name="Hiwatashi Y."/>
            <person name="Ishikawa M."/>
            <person name="Iwata M."/>
            <person name="Karol K.G."/>
            <person name="Koehler B."/>
            <person name="Kolukisaoglu U."/>
            <person name="Kubo M."/>
            <person name="Kurata T."/>
            <person name="Lalonde S."/>
            <person name="Li K."/>
            <person name="Li Y."/>
            <person name="Litt A."/>
            <person name="Lyons E."/>
            <person name="Manning G."/>
            <person name="Maruyama T."/>
            <person name="Michael T.P."/>
            <person name="Mikami K."/>
            <person name="Miyazaki S."/>
            <person name="Morinaga S."/>
            <person name="Murata T."/>
            <person name="Mueller-Roeber B."/>
            <person name="Nelson D.R."/>
            <person name="Obara M."/>
            <person name="Oguri Y."/>
            <person name="Olmstead R.G."/>
            <person name="Onodera N."/>
            <person name="Petersen B.L."/>
            <person name="Pils B."/>
            <person name="Prigge M."/>
            <person name="Rensing S.A."/>
            <person name="Riano-Pachon D.M."/>
            <person name="Roberts A.W."/>
            <person name="Sato Y."/>
            <person name="Scheller H.V."/>
            <person name="Schulz B."/>
            <person name="Schulz C."/>
            <person name="Shakirov E.V."/>
            <person name="Shibagaki N."/>
            <person name="Shinohara N."/>
            <person name="Shippen D.E."/>
            <person name="Soerensen I."/>
            <person name="Sotooka R."/>
            <person name="Sugimoto N."/>
            <person name="Sugita M."/>
            <person name="Sumikawa N."/>
            <person name="Tanurdzic M."/>
            <person name="Theissen G."/>
            <person name="Ulvskov P."/>
            <person name="Wakazuki S."/>
            <person name="Weng J.K."/>
            <person name="Willats W.W."/>
            <person name="Wipf D."/>
            <person name="Wolf P.G."/>
            <person name="Yang L."/>
            <person name="Zimmer A.D."/>
            <person name="Zhu Q."/>
            <person name="Mitros T."/>
            <person name="Hellsten U."/>
            <person name="Loque D."/>
            <person name="Otillar R."/>
            <person name="Salamov A."/>
            <person name="Schmutz J."/>
            <person name="Shapiro H."/>
            <person name="Lindquist E."/>
            <person name="Lucas S."/>
            <person name="Rokhsar D."/>
            <person name="Grigoriev I.V."/>
        </authorList>
    </citation>
    <scope>NUCLEOTIDE SEQUENCE [LARGE SCALE GENOMIC DNA]</scope>
</reference>
<dbReference type="PANTHER" id="PTHR24198:SF165">
    <property type="entry name" value="ANKYRIN REPEAT-CONTAINING PROTEIN-RELATED"/>
    <property type="match status" value="1"/>
</dbReference>
<dbReference type="InterPro" id="IPR036770">
    <property type="entry name" value="Ankyrin_rpt-contain_sf"/>
</dbReference>
<dbReference type="InterPro" id="IPR056760">
    <property type="entry name" value="RING_XB3-like"/>
</dbReference>
<comment type="pathway">
    <text evidence="2">Protein modification; protein ubiquitination.</text>
</comment>
<feature type="domain" description="RING-type" evidence="13">
    <location>
        <begin position="338"/>
        <end position="387"/>
    </location>
</feature>
<evidence type="ECO:0000256" key="1">
    <source>
        <dbReference type="ARBA" id="ARBA00000900"/>
    </source>
</evidence>
<dbReference type="Gene3D" id="1.25.40.20">
    <property type="entry name" value="Ankyrin repeat-containing domain"/>
    <property type="match status" value="2"/>
</dbReference>
<dbReference type="InterPro" id="IPR017907">
    <property type="entry name" value="Znf_RING_CS"/>
</dbReference>
<dbReference type="EMBL" id="GL377601">
    <property type="protein sequence ID" value="EFJ20778.1"/>
    <property type="molecule type" value="Genomic_DNA"/>
</dbReference>
<evidence type="ECO:0000256" key="6">
    <source>
        <dbReference type="ARBA" id="ARBA00022737"/>
    </source>
</evidence>
<organism evidence="15">
    <name type="scientific">Selaginella moellendorffii</name>
    <name type="common">Spikemoss</name>
    <dbReference type="NCBI Taxonomy" id="88036"/>
    <lineage>
        <taxon>Eukaryota</taxon>
        <taxon>Viridiplantae</taxon>
        <taxon>Streptophyta</taxon>
        <taxon>Embryophyta</taxon>
        <taxon>Tracheophyta</taxon>
        <taxon>Lycopodiopsida</taxon>
        <taxon>Selaginellales</taxon>
        <taxon>Selaginellaceae</taxon>
        <taxon>Selaginella</taxon>
    </lineage>
</organism>
<proteinExistence type="predicted"/>
<dbReference type="PROSITE" id="PS00518">
    <property type="entry name" value="ZF_RING_1"/>
    <property type="match status" value="1"/>
</dbReference>
<evidence type="ECO:0000256" key="9">
    <source>
        <dbReference type="ARBA" id="ARBA00022833"/>
    </source>
</evidence>
<dbReference type="Pfam" id="PF24921">
    <property type="entry name" value="RING_XB3-XBAT31"/>
    <property type="match status" value="1"/>
</dbReference>
<dbReference type="PANTHER" id="PTHR24198">
    <property type="entry name" value="ANKYRIN REPEAT AND PROTEIN KINASE DOMAIN-CONTAINING PROTEIN"/>
    <property type="match status" value="1"/>
</dbReference>
<evidence type="ECO:0000259" key="13">
    <source>
        <dbReference type="PROSITE" id="PS50089"/>
    </source>
</evidence>
<dbReference type="Pfam" id="PF12796">
    <property type="entry name" value="Ank_2"/>
    <property type="match status" value="2"/>
</dbReference>
<sequence>MGQSHGCGLSSWQLCAMLKDNGQRWRLYTAIVEGDCVAVEQSASMSPKLVTKALFFHSRLTPLHVAAMAGQVDVAALLIHKGASVNCSSCNGGQTPLMLASKSGKHDCVDYLIQHGANVLLFDTSHSRTCLHYAAKAGHVDCIHRILLAAKCAPVAESWKFVRFVNTRDSKGVTALHLAARGGSVRALQLLLDSGALVSATTSNTGNGSGHGSTPLHFAARGGSLETVQELLAWGADRSQRDVTGYTAYGIARKHNNASCAALLDPSVAEPLVWPSPCKFMNALDTNTRSLLEKVLEQANQARGRAHRKSATESEIVNAIMTDDDQQLEQVSNSNSCCCICFEHRCNIELHKCGHQMCASCILTLCCHNKPNPAIPFSPPPGCPFCRTPIERITLVSQVAY</sequence>
<keyword evidence="9" id="KW-0862">Zinc</keyword>
<keyword evidence="15" id="KW-1185">Reference proteome</keyword>